<dbReference type="InParanoid" id="E8N5N6"/>
<keyword evidence="2" id="KW-0472">Membrane</keyword>
<keyword evidence="5" id="KW-1185">Reference proteome</keyword>
<feature type="region of interest" description="Disordered" evidence="1">
    <location>
        <begin position="112"/>
        <end position="132"/>
    </location>
</feature>
<evidence type="ECO:0000256" key="1">
    <source>
        <dbReference type="SAM" id="MobiDB-lite"/>
    </source>
</evidence>
<feature type="domain" description="LysM" evidence="3">
    <location>
        <begin position="212"/>
        <end position="255"/>
    </location>
</feature>
<dbReference type="PANTHER" id="PTHR33734:SF22">
    <property type="entry name" value="MEMBRANE-BOUND LYTIC MUREIN TRANSGLYCOSYLASE D"/>
    <property type="match status" value="1"/>
</dbReference>
<dbReference type="Pfam" id="PF01476">
    <property type="entry name" value="LysM"/>
    <property type="match status" value="2"/>
</dbReference>
<accession>E8N5N6</accession>
<dbReference type="eggNOG" id="COG1388">
    <property type="taxonomic scope" value="Bacteria"/>
</dbReference>
<evidence type="ECO:0000313" key="4">
    <source>
        <dbReference type="EMBL" id="BAJ63750.1"/>
    </source>
</evidence>
<evidence type="ECO:0000256" key="2">
    <source>
        <dbReference type="SAM" id="Phobius"/>
    </source>
</evidence>
<sequence>MWYNASSREYPLNLVKETMTGENQTTQTKICPTCGTRLSSNATRCTVCGTVLVDAEGKTGKDRTVPEISLSLPALLGLIVLLLAVGAGTVYAVFQFTQPAPQSVSAPTLTPSITPTHTMTPTPSPTATLEPTATERPPFEYKVAPLDTCISIASTFNVSVQSIIILNKLPAACDNLVVGQTLLIPYPTVTPTPLPTNTLDPTQQAEAACEKLEYTVTETDTLSKISANYGVSAQAIRDYNGLPGDIIFPGQKLIIPLCERGPKPTPTPTPIPPYPAPNLLLPTDGASFLSLNDIITLQWASVGELRPNEAYAVSLIDATDSSKGKFVAYVTETKYIVPEQLRPTDGKLHIFRWSVLPVRQTGTNKETNEPIWEPAGAVSAERVFAWASK</sequence>
<proteinExistence type="predicted"/>
<dbReference type="InterPro" id="IPR026870">
    <property type="entry name" value="Zinc_ribbon_dom"/>
</dbReference>
<dbReference type="Pfam" id="PF13240">
    <property type="entry name" value="Zn_Ribbon_1"/>
    <property type="match status" value="1"/>
</dbReference>
<dbReference type="CDD" id="cd00118">
    <property type="entry name" value="LysM"/>
    <property type="match status" value="2"/>
</dbReference>
<dbReference type="AlphaFoldDB" id="E8N5N6"/>
<reference evidence="4 5" key="1">
    <citation type="submission" date="2010-12" db="EMBL/GenBank/DDBJ databases">
        <title>Whole genome sequence of Anaerolinea thermophila UNI-1.</title>
        <authorList>
            <person name="Narita-Yamada S."/>
            <person name="Kishi E."/>
            <person name="Watanabe Y."/>
            <person name="Takasaki K."/>
            <person name="Ankai A."/>
            <person name="Oguchi A."/>
            <person name="Fukui S."/>
            <person name="Takahashi M."/>
            <person name="Yashiro I."/>
            <person name="Hosoyama A."/>
            <person name="Sekiguchi Y."/>
            <person name="Hanada S."/>
            <person name="Fujita N."/>
        </authorList>
    </citation>
    <scope>NUCLEOTIDE SEQUENCE [LARGE SCALE GENOMIC DNA]</scope>
    <source>
        <strain evidence="5">DSM 14523 / JCM 11388 / NBRC 100420 / UNI-1</strain>
    </source>
</reference>
<name>E8N5N6_ANATU</name>
<gene>
    <name evidence="4" type="ordered locus">ANT_17240</name>
</gene>
<dbReference type="PANTHER" id="PTHR33734">
    <property type="entry name" value="LYSM DOMAIN-CONTAINING GPI-ANCHORED PROTEIN 2"/>
    <property type="match status" value="1"/>
</dbReference>
<dbReference type="Proteomes" id="UP000008922">
    <property type="component" value="Chromosome"/>
</dbReference>
<dbReference type="Gene3D" id="3.10.350.10">
    <property type="entry name" value="LysM domain"/>
    <property type="match status" value="2"/>
</dbReference>
<feature type="transmembrane region" description="Helical" evidence="2">
    <location>
        <begin position="70"/>
        <end position="94"/>
    </location>
</feature>
<protein>
    <recommendedName>
        <fullName evidence="3">LysM domain-containing protein</fullName>
    </recommendedName>
</protein>
<dbReference type="EMBL" id="AP012029">
    <property type="protein sequence ID" value="BAJ63750.1"/>
    <property type="molecule type" value="Genomic_DNA"/>
</dbReference>
<dbReference type="SUPFAM" id="SSF54106">
    <property type="entry name" value="LysM domain"/>
    <property type="match status" value="2"/>
</dbReference>
<dbReference type="InterPro" id="IPR018392">
    <property type="entry name" value="LysM"/>
</dbReference>
<dbReference type="SMART" id="SM00257">
    <property type="entry name" value="LysM"/>
    <property type="match status" value="2"/>
</dbReference>
<evidence type="ECO:0000313" key="5">
    <source>
        <dbReference type="Proteomes" id="UP000008922"/>
    </source>
</evidence>
<keyword evidence="2" id="KW-1133">Transmembrane helix</keyword>
<feature type="compositionally biased region" description="Low complexity" evidence="1">
    <location>
        <begin position="112"/>
        <end position="128"/>
    </location>
</feature>
<organism evidence="4 5">
    <name type="scientific">Anaerolinea thermophila (strain DSM 14523 / JCM 11388 / NBRC 100420 / UNI-1)</name>
    <dbReference type="NCBI Taxonomy" id="926569"/>
    <lineage>
        <taxon>Bacteria</taxon>
        <taxon>Bacillati</taxon>
        <taxon>Chloroflexota</taxon>
        <taxon>Anaerolineae</taxon>
        <taxon>Anaerolineales</taxon>
        <taxon>Anaerolineaceae</taxon>
        <taxon>Anaerolinea</taxon>
    </lineage>
</organism>
<dbReference type="InterPro" id="IPR036779">
    <property type="entry name" value="LysM_dom_sf"/>
</dbReference>
<dbReference type="PROSITE" id="PS51782">
    <property type="entry name" value="LYSM"/>
    <property type="match status" value="2"/>
</dbReference>
<feature type="domain" description="LysM" evidence="3">
    <location>
        <begin position="139"/>
        <end position="184"/>
    </location>
</feature>
<keyword evidence="2" id="KW-0812">Transmembrane</keyword>
<evidence type="ECO:0000259" key="3">
    <source>
        <dbReference type="PROSITE" id="PS51782"/>
    </source>
</evidence>
<dbReference type="STRING" id="926569.ANT_17240"/>
<dbReference type="HOGENOM" id="CLU_709118_0_0_0"/>
<dbReference type="KEGG" id="atm:ANT_17240"/>